<dbReference type="SUPFAM" id="SSF53335">
    <property type="entry name" value="S-adenosyl-L-methionine-dependent methyltransferases"/>
    <property type="match status" value="1"/>
</dbReference>
<dbReference type="PATRIC" id="fig|1286171.3.peg.1324"/>
<dbReference type="RefSeq" id="WP_025435654.1">
    <property type="nucleotide sequence ID" value="NZ_CP007452.1"/>
</dbReference>
<dbReference type="Gene3D" id="1.10.155.10">
    <property type="entry name" value="Chemotaxis receptor methyltransferase CheR, N-terminal domain"/>
    <property type="match status" value="1"/>
</dbReference>
<keyword evidence="4 7" id="KW-0808">Transferase</keyword>
<feature type="domain" description="CheR-type methyltransferase" evidence="6">
    <location>
        <begin position="1"/>
        <end position="257"/>
    </location>
</feature>
<keyword evidence="5" id="KW-0949">S-adenosyl-L-methionine</keyword>
<gene>
    <name evidence="7" type="primary">cheR</name>
    <name evidence="7" type="ORF">EAL2_c13750</name>
</gene>
<dbReference type="InterPro" id="IPR050903">
    <property type="entry name" value="Bact_Chemotaxis_MeTrfase"/>
</dbReference>
<dbReference type="GO" id="GO:0032259">
    <property type="term" value="P:methylation"/>
    <property type="evidence" value="ECO:0007669"/>
    <property type="project" value="UniProtKB-KW"/>
</dbReference>
<keyword evidence="3 7" id="KW-0489">Methyltransferase</keyword>
<sequence>MQGYESFKQKVLNKTGIDLSLYKEKQMKRRLSSLAKRNGFEDFESYYKGIVANKELFEEFVNYMTINVSEFYRNPEQWKVLQDDVIPKLLSKKKQLRVWSAACSTGEEPYSMVMLLSNFMPLDQIKVYATDLDEQAIEKAKRGQYTEKSLKNLPKNFIRDYFDKKGGIYEIRETIKKRVEFKRHNLLSDRYIDRCDLIICRNVLIYFTEEAKSEIYTKFSKSLEKEGYLFVGSTEQIIMPSKYNLKAQKTFFYGRVE</sequence>
<dbReference type="eggNOG" id="COG1352">
    <property type="taxonomic scope" value="Bacteria"/>
</dbReference>
<dbReference type="InterPro" id="IPR022641">
    <property type="entry name" value="CheR_N"/>
</dbReference>
<comment type="catalytic activity">
    <reaction evidence="1">
        <text>L-glutamyl-[protein] + S-adenosyl-L-methionine = [protein]-L-glutamate 5-O-methyl ester + S-adenosyl-L-homocysteine</text>
        <dbReference type="Rhea" id="RHEA:24452"/>
        <dbReference type="Rhea" id="RHEA-COMP:10208"/>
        <dbReference type="Rhea" id="RHEA-COMP:10311"/>
        <dbReference type="ChEBI" id="CHEBI:29973"/>
        <dbReference type="ChEBI" id="CHEBI:57856"/>
        <dbReference type="ChEBI" id="CHEBI:59789"/>
        <dbReference type="ChEBI" id="CHEBI:82795"/>
        <dbReference type="EC" id="2.1.1.80"/>
    </reaction>
</comment>
<dbReference type="SMART" id="SM00138">
    <property type="entry name" value="MeTrc"/>
    <property type="match status" value="1"/>
</dbReference>
<evidence type="ECO:0000259" key="6">
    <source>
        <dbReference type="PROSITE" id="PS50123"/>
    </source>
</evidence>
<organism evidence="7 8">
    <name type="scientific">Peptoclostridium acidaminophilum DSM 3953</name>
    <dbReference type="NCBI Taxonomy" id="1286171"/>
    <lineage>
        <taxon>Bacteria</taxon>
        <taxon>Bacillati</taxon>
        <taxon>Bacillota</taxon>
        <taxon>Clostridia</taxon>
        <taxon>Peptostreptococcales</taxon>
        <taxon>Peptoclostridiaceae</taxon>
        <taxon>Peptoclostridium</taxon>
    </lineage>
</organism>
<dbReference type="SUPFAM" id="SSF47757">
    <property type="entry name" value="Chemotaxis receptor methyltransferase CheR, N-terminal domain"/>
    <property type="match status" value="1"/>
</dbReference>
<proteinExistence type="predicted"/>
<dbReference type="KEGG" id="eac:EAL2_c13750"/>
<reference evidence="7 8" key="1">
    <citation type="journal article" date="2014" name="Genome Announc.">
        <title>Complete Genome Sequence of Amino Acid-Utilizing Eubacterium acidaminophilum al-2 (DSM 3953).</title>
        <authorList>
            <person name="Poehlein A."/>
            <person name="Andreesen J.R."/>
            <person name="Daniel R."/>
        </authorList>
    </citation>
    <scope>NUCLEOTIDE SEQUENCE [LARGE SCALE GENOMIC DNA]</scope>
    <source>
        <strain evidence="7 8">DSM 3953</strain>
    </source>
</reference>
<evidence type="ECO:0000313" key="8">
    <source>
        <dbReference type="Proteomes" id="UP000019591"/>
    </source>
</evidence>
<accession>W8T735</accession>
<dbReference type="HOGENOM" id="CLU_025854_1_1_9"/>
<dbReference type="Pfam" id="PF03705">
    <property type="entry name" value="CheR_N"/>
    <property type="match status" value="1"/>
</dbReference>
<dbReference type="OrthoDB" id="9816309at2"/>
<dbReference type="PROSITE" id="PS50123">
    <property type="entry name" value="CHER"/>
    <property type="match status" value="1"/>
</dbReference>
<evidence type="ECO:0000256" key="1">
    <source>
        <dbReference type="ARBA" id="ARBA00001541"/>
    </source>
</evidence>
<dbReference type="InterPro" id="IPR000780">
    <property type="entry name" value="CheR_MeTrfase"/>
</dbReference>
<evidence type="ECO:0000256" key="5">
    <source>
        <dbReference type="ARBA" id="ARBA00022691"/>
    </source>
</evidence>
<dbReference type="PRINTS" id="PR00996">
    <property type="entry name" value="CHERMTFRASE"/>
</dbReference>
<evidence type="ECO:0000256" key="2">
    <source>
        <dbReference type="ARBA" id="ARBA00012534"/>
    </source>
</evidence>
<dbReference type="STRING" id="1286171.EAL2_c13750"/>
<keyword evidence="8" id="KW-1185">Reference proteome</keyword>
<protein>
    <recommendedName>
        <fullName evidence="2">protein-glutamate O-methyltransferase</fullName>
        <ecNumber evidence="2">2.1.1.80</ecNumber>
    </recommendedName>
</protein>
<evidence type="ECO:0000256" key="3">
    <source>
        <dbReference type="ARBA" id="ARBA00022603"/>
    </source>
</evidence>
<dbReference type="Proteomes" id="UP000019591">
    <property type="component" value="Chromosome"/>
</dbReference>
<dbReference type="EMBL" id="CP007452">
    <property type="protein sequence ID" value="AHM56670.1"/>
    <property type="molecule type" value="Genomic_DNA"/>
</dbReference>
<dbReference type="PANTHER" id="PTHR24422">
    <property type="entry name" value="CHEMOTAXIS PROTEIN METHYLTRANSFERASE"/>
    <property type="match status" value="1"/>
</dbReference>
<name>W8T735_PEPAC</name>
<dbReference type="GO" id="GO:0008983">
    <property type="term" value="F:protein-glutamate O-methyltransferase activity"/>
    <property type="evidence" value="ECO:0007669"/>
    <property type="project" value="UniProtKB-EC"/>
</dbReference>
<dbReference type="InterPro" id="IPR036804">
    <property type="entry name" value="CheR_N_sf"/>
</dbReference>
<dbReference type="Gene3D" id="3.40.50.150">
    <property type="entry name" value="Vaccinia Virus protein VP39"/>
    <property type="match status" value="1"/>
</dbReference>
<dbReference type="InterPro" id="IPR022642">
    <property type="entry name" value="CheR_C"/>
</dbReference>
<evidence type="ECO:0000256" key="4">
    <source>
        <dbReference type="ARBA" id="ARBA00022679"/>
    </source>
</evidence>
<dbReference type="Pfam" id="PF01739">
    <property type="entry name" value="CheR"/>
    <property type="match status" value="1"/>
</dbReference>
<dbReference type="InterPro" id="IPR029063">
    <property type="entry name" value="SAM-dependent_MTases_sf"/>
</dbReference>
<evidence type="ECO:0000313" key="7">
    <source>
        <dbReference type="EMBL" id="AHM56670.1"/>
    </source>
</evidence>
<dbReference type="PANTHER" id="PTHR24422:SF19">
    <property type="entry name" value="CHEMOTAXIS PROTEIN METHYLTRANSFERASE"/>
    <property type="match status" value="1"/>
</dbReference>
<dbReference type="AlphaFoldDB" id="W8T735"/>
<dbReference type="EC" id="2.1.1.80" evidence="2"/>